<evidence type="ECO:0000313" key="2">
    <source>
        <dbReference type="Proteomes" id="UP000017090"/>
    </source>
</evidence>
<dbReference type="Proteomes" id="UP000017090">
    <property type="component" value="Unassembled WGS sequence"/>
</dbReference>
<reference evidence="1 2" key="1">
    <citation type="submission" date="2013-09" db="EMBL/GenBank/DDBJ databases">
        <authorList>
            <person name="Durkin A.S."/>
            <person name="Haft D.R."/>
            <person name="McCorrison J."/>
            <person name="Torralba M."/>
            <person name="Gillis M."/>
            <person name="Haft D.H."/>
            <person name="Methe B."/>
            <person name="Sutton G."/>
            <person name="Nelson K.E."/>
        </authorList>
    </citation>
    <scope>NUCLEOTIDE SEQUENCE [LARGE SCALE GENOMIC DNA]</scope>
    <source>
        <strain evidence="1 2">BV3C16-1</strain>
    </source>
</reference>
<dbReference type="PATRIC" id="fig|1111454.3.peg.867"/>
<gene>
    <name evidence="1" type="ORF">HMPREF1250_0694</name>
</gene>
<dbReference type="STRING" id="1111454.HMPREF1250_0694"/>
<dbReference type="EMBL" id="AWXA01000021">
    <property type="protein sequence ID" value="ERT60473.1"/>
    <property type="molecule type" value="Genomic_DNA"/>
</dbReference>
<comment type="caution">
    <text evidence="1">The sequence shown here is derived from an EMBL/GenBank/DDBJ whole genome shotgun (WGS) entry which is preliminary data.</text>
</comment>
<accession>U7UPR6</accession>
<protein>
    <submittedName>
        <fullName evidence="1">Uncharacterized protein</fullName>
    </submittedName>
</protein>
<organism evidence="1 2">
    <name type="scientific">Megasphaera vaginalis</name>
    <name type="common">ex Srinivasan et al. 2021</name>
    <dbReference type="NCBI Taxonomy" id="1111454"/>
    <lineage>
        <taxon>Bacteria</taxon>
        <taxon>Bacillati</taxon>
        <taxon>Bacillota</taxon>
        <taxon>Negativicutes</taxon>
        <taxon>Veillonellales</taxon>
        <taxon>Veillonellaceae</taxon>
        <taxon>Megasphaera</taxon>
    </lineage>
</organism>
<proteinExistence type="predicted"/>
<keyword evidence="2" id="KW-1185">Reference proteome</keyword>
<evidence type="ECO:0000313" key="1">
    <source>
        <dbReference type="EMBL" id="ERT60473.1"/>
    </source>
</evidence>
<sequence length="38" mass="4156">MSPTSMKQFREDCDVVTAATNNEGAVAEAITRFVLNHT</sequence>
<dbReference type="AlphaFoldDB" id="U7UPR6"/>
<name>U7UPR6_9FIRM</name>